<dbReference type="EMBL" id="CAAALY010282268">
    <property type="protein sequence ID" value="VEL43517.1"/>
    <property type="molecule type" value="Genomic_DNA"/>
</dbReference>
<sequence length="122" mass="12401">MVAGSSRALPQPAGLVPAEEARVPTRPISPTATATAIATANGGASAAGAVLSWPAWAGVCSDAFGRYQNAPSSDQPPVQPVDRPGSDWSPLAPTARSAARCHGDERTPQLQVTLNGSLLRSC</sequence>
<reference evidence="2" key="1">
    <citation type="submission" date="2018-11" db="EMBL/GenBank/DDBJ databases">
        <authorList>
            <consortium name="Pathogen Informatics"/>
        </authorList>
    </citation>
    <scope>NUCLEOTIDE SEQUENCE</scope>
</reference>
<evidence type="ECO:0000256" key="1">
    <source>
        <dbReference type="SAM" id="MobiDB-lite"/>
    </source>
</evidence>
<comment type="caution">
    <text evidence="2">The sequence shown here is derived from an EMBL/GenBank/DDBJ whole genome shotgun (WGS) entry which is preliminary data.</text>
</comment>
<evidence type="ECO:0000313" key="2">
    <source>
        <dbReference type="EMBL" id="VEL43517.1"/>
    </source>
</evidence>
<feature type="region of interest" description="Disordered" evidence="1">
    <location>
        <begin position="68"/>
        <end position="122"/>
    </location>
</feature>
<feature type="region of interest" description="Disordered" evidence="1">
    <location>
        <begin position="1"/>
        <end position="29"/>
    </location>
</feature>
<evidence type="ECO:0000313" key="3">
    <source>
        <dbReference type="Proteomes" id="UP000784294"/>
    </source>
</evidence>
<feature type="compositionally biased region" description="Polar residues" evidence="1">
    <location>
        <begin position="108"/>
        <end position="122"/>
    </location>
</feature>
<keyword evidence="3" id="KW-1185">Reference proteome</keyword>
<dbReference type="Proteomes" id="UP000784294">
    <property type="component" value="Unassembled WGS sequence"/>
</dbReference>
<accession>A0A3S5C964</accession>
<organism evidence="2 3">
    <name type="scientific">Protopolystoma xenopodis</name>
    <dbReference type="NCBI Taxonomy" id="117903"/>
    <lineage>
        <taxon>Eukaryota</taxon>
        <taxon>Metazoa</taxon>
        <taxon>Spiralia</taxon>
        <taxon>Lophotrochozoa</taxon>
        <taxon>Platyhelminthes</taxon>
        <taxon>Monogenea</taxon>
        <taxon>Polyopisthocotylea</taxon>
        <taxon>Polystomatidea</taxon>
        <taxon>Polystomatidae</taxon>
        <taxon>Protopolystoma</taxon>
    </lineage>
</organism>
<protein>
    <submittedName>
        <fullName evidence="2">Uncharacterized protein</fullName>
    </submittedName>
</protein>
<proteinExistence type="predicted"/>
<dbReference type="AlphaFoldDB" id="A0A3S5C964"/>
<name>A0A3S5C964_9PLAT</name>
<gene>
    <name evidence="2" type="ORF">PXEA_LOCUS36957</name>
</gene>